<dbReference type="Proteomes" id="UP001465153">
    <property type="component" value="Unassembled WGS sequence"/>
</dbReference>
<dbReference type="InterPro" id="IPR039910">
    <property type="entry name" value="D15-like"/>
</dbReference>
<protein>
    <submittedName>
        <fullName evidence="5">Autotransporter assembly complex family protein</fullName>
    </submittedName>
</protein>
<comment type="subcellular location">
    <subcellularLocation>
        <location evidence="1">Membrane</location>
    </subcellularLocation>
</comment>
<dbReference type="PANTHER" id="PTHR12815">
    <property type="entry name" value="SORTING AND ASSEMBLY MACHINERY SAMM50 PROTEIN FAMILY MEMBER"/>
    <property type="match status" value="1"/>
</dbReference>
<dbReference type="Gene3D" id="2.40.160.50">
    <property type="entry name" value="membrane protein fhac: a member of the omp85/tpsb transporter family"/>
    <property type="match status" value="1"/>
</dbReference>
<dbReference type="InterPro" id="IPR034746">
    <property type="entry name" value="POTRA"/>
</dbReference>
<dbReference type="PANTHER" id="PTHR12815:SF42">
    <property type="entry name" value="BACTERIAL SURFACE ANTIGEN (D15) DOMAIN-CONTAINING PROTEIN"/>
    <property type="match status" value="1"/>
</dbReference>
<evidence type="ECO:0000256" key="3">
    <source>
        <dbReference type="ARBA" id="ARBA00023136"/>
    </source>
</evidence>
<evidence type="ECO:0000256" key="2">
    <source>
        <dbReference type="ARBA" id="ARBA00022452"/>
    </source>
</evidence>
<keyword evidence="3" id="KW-0472">Membrane</keyword>
<evidence type="ECO:0000259" key="4">
    <source>
        <dbReference type="PROSITE" id="PS51779"/>
    </source>
</evidence>
<dbReference type="InterPro" id="IPR010827">
    <property type="entry name" value="BamA/TamA_POTRA"/>
</dbReference>
<proteinExistence type="predicted"/>
<keyword evidence="2" id="KW-1134">Transmembrane beta strand</keyword>
<dbReference type="InterPro" id="IPR000184">
    <property type="entry name" value="Bac_surfAg_D15"/>
</dbReference>
<dbReference type="Pfam" id="PF01103">
    <property type="entry name" value="Omp85"/>
    <property type="match status" value="1"/>
</dbReference>
<evidence type="ECO:0000256" key="1">
    <source>
        <dbReference type="ARBA" id="ARBA00004370"/>
    </source>
</evidence>
<dbReference type="Gene3D" id="3.10.20.310">
    <property type="entry name" value="membrane protein fhac"/>
    <property type="match status" value="1"/>
</dbReference>
<evidence type="ECO:0000313" key="6">
    <source>
        <dbReference type="Proteomes" id="UP001465153"/>
    </source>
</evidence>
<dbReference type="PROSITE" id="PS51779">
    <property type="entry name" value="POTRA"/>
    <property type="match status" value="1"/>
</dbReference>
<comment type="caution">
    <text evidence="5">The sequence shown here is derived from an EMBL/GenBank/DDBJ whole genome shotgun (WGS) entry which is preliminary data.</text>
</comment>
<name>A0ABQ0A4C4_9GAMM</name>
<dbReference type="EMBL" id="BAABWN010000001">
    <property type="protein sequence ID" value="GAA6166513.1"/>
    <property type="molecule type" value="Genomic_DNA"/>
</dbReference>
<keyword evidence="2" id="KW-0812">Transmembrane</keyword>
<sequence>MSSVLALETGISILDGKKDKSEIKLQNLSDTEDSQLKKRLLDELSRQHKNNEILKLYSNQNKIASYERTLITEFLRSQGYYAAKVSSQVIKEKIKHIIEPGDAFKITQVNIELPTSVSALPDKYLLTKKGDPLIAENVLLTNDNVSTWIKNNSCLFKVSVHYKAKIFPETSTATLTYSSTPSVETVFGNVSFSGLKTIDEAYLKDLLQFNSGECFNQAKLDQSRLSLLQSNLLSSAQIETGEPSANGVDIRISVVERNHRTISAGLGFRTDEGIGVSTGWEHRNFSGHAETLNLDAYIAQNRQTLSANYSIPHFRADNQTLTFFSEIESEQTDAFDSDSASFGAEVTRQFDEYFRGAIGLQTDILQVTESNGDEDEFALVSLPVSVEYDKRNASLDPRKGWVAGASVQPFINALDSDVYFLKTTVAGSYYTTLNHWFWSPTFATRGAIGSIFGTTRDEVPANERFYSGGGGSVRGYPFQTLGPLDGNDPEGGLSYTEVSFETRIHWGETWGGVLFLDGGNAYTGELPSIGEDLRWGAGFGLRLYTSFAPVRFDVAFPLDRRDNLDDSFQIYISLGQAF</sequence>
<reference evidence="5 6" key="1">
    <citation type="submission" date="2024-04" db="EMBL/GenBank/DDBJ databases">
        <title>Draft genome sequence of Sessilibacter corallicola NBRC 116591.</title>
        <authorList>
            <person name="Miyakawa T."/>
            <person name="Kusuya Y."/>
            <person name="Miura T."/>
        </authorList>
    </citation>
    <scope>NUCLEOTIDE SEQUENCE [LARGE SCALE GENOMIC DNA]</scope>
    <source>
        <strain evidence="5 6">KU-00831-HH</strain>
    </source>
</reference>
<dbReference type="Pfam" id="PF07244">
    <property type="entry name" value="POTRA"/>
    <property type="match status" value="1"/>
</dbReference>
<keyword evidence="6" id="KW-1185">Reference proteome</keyword>
<accession>A0ABQ0A4C4</accession>
<gene>
    <name evidence="5" type="ORF">NBRC116591_03230</name>
</gene>
<organism evidence="5 6">
    <name type="scientific">Sessilibacter corallicola</name>
    <dbReference type="NCBI Taxonomy" id="2904075"/>
    <lineage>
        <taxon>Bacteria</taxon>
        <taxon>Pseudomonadati</taxon>
        <taxon>Pseudomonadota</taxon>
        <taxon>Gammaproteobacteria</taxon>
        <taxon>Cellvibrionales</taxon>
        <taxon>Cellvibrionaceae</taxon>
        <taxon>Sessilibacter</taxon>
    </lineage>
</organism>
<evidence type="ECO:0000313" key="5">
    <source>
        <dbReference type="EMBL" id="GAA6166513.1"/>
    </source>
</evidence>
<feature type="domain" description="POTRA" evidence="4">
    <location>
        <begin position="185"/>
        <end position="257"/>
    </location>
</feature>